<dbReference type="AlphaFoldDB" id="A0A8J2LJF4"/>
<reference evidence="1" key="1">
    <citation type="submission" date="2021-06" db="EMBL/GenBank/DDBJ databases">
        <authorList>
            <person name="Hodson N. C."/>
            <person name="Mongue J. A."/>
            <person name="Jaron S. K."/>
        </authorList>
    </citation>
    <scope>NUCLEOTIDE SEQUENCE</scope>
</reference>
<sequence length="223" mass="25535">MILPEDTCTCQEIHSLAAEIYLLAKNIKSAKELCILESIMLKLTAISYKCVSKIATERELLDKVHSCVSMVFIRKSSIQQNAVSCQLHKEFAEYFANVSPAKESVVSFYNRLILPMIDAEPLDIFGLKFSSSTIQEHLIDKYFLHQNFEIMGLIILNFNLNKLETDFCNVIINHSNSWKPNYNQIKSLIEFIRSNNPKEDKLNLGKNRLVKIFLNDIDVQGGK</sequence>
<gene>
    <name evidence="1" type="ORF">AFUS01_LOCUS42685</name>
</gene>
<evidence type="ECO:0000313" key="2">
    <source>
        <dbReference type="Proteomes" id="UP000708208"/>
    </source>
</evidence>
<dbReference type="EMBL" id="CAJVCH010568196">
    <property type="protein sequence ID" value="CAG7833033.1"/>
    <property type="molecule type" value="Genomic_DNA"/>
</dbReference>
<name>A0A8J2LJF4_9HEXA</name>
<comment type="caution">
    <text evidence="1">The sequence shown here is derived from an EMBL/GenBank/DDBJ whole genome shotgun (WGS) entry which is preliminary data.</text>
</comment>
<organism evidence="1 2">
    <name type="scientific">Allacma fusca</name>
    <dbReference type="NCBI Taxonomy" id="39272"/>
    <lineage>
        <taxon>Eukaryota</taxon>
        <taxon>Metazoa</taxon>
        <taxon>Ecdysozoa</taxon>
        <taxon>Arthropoda</taxon>
        <taxon>Hexapoda</taxon>
        <taxon>Collembola</taxon>
        <taxon>Symphypleona</taxon>
        <taxon>Sminthuridae</taxon>
        <taxon>Allacma</taxon>
    </lineage>
</organism>
<protein>
    <submittedName>
        <fullName evidence="1">Uncharacterized protein</fullName>
    </submittedName>
</protein>
<evidence type="ECO:0000313" key="1">
    <source>
        <dbReference type="EMBL" id="CAG7833033.1"/>
    </source>
</evidence>
<keyword evidence="2" id="KW-1185">Reference proteome</keyword>
<proteinExistence type="predicted"/>
<dbReference type="Proteomes" id="UP000708208">
    <property type="component" value="Unassembled WGS sequence"/>
</dbReference>
<accession>A0A8J2LJF4</accession>